<dbReference type="AlphaFoldDB" id="A0A157SUU1"/>
<dbReference type="SUPFAM" id="SSF141673">
    <property type="entry name" value="MOSC N-terminal domain-like"/>
    <property type="match status" value="1"/>
</dbReference>
<organism evidence="2 3">
    <name type="scientific">Bordetella trematum</name>
    <dbReference type="NCBI Taxonomy" id="123899"/>
    <lineage>
        <taxon>Bacteria</taxon>
        <taxon>Pseudomonadati</taxon>
        <taxon>Pseudomonadota</taxon>
        <taxon>Betaproteobacteria</taxon>
        <taxon>Burkholderiales</taxon>
        <taxon>Alcaligenaceae</taxon>
        <taxon>Bordetella</taxon>
    </lineage>
</organism>
<dbReference type="InterPro" id="IPR005302">
    <property type="entry name" value="MoCF_Sase_C"/>
</dbReference>
<dbReference type="PROSITE" id="PS51340">
    <property type="entry name" value="MOSC"/>
    <property type="match status" value="1"/>
</dbReference>
<dbReference type="Pfam" id="PF03473">
    <property type="entry name" value="MOSC"/>
    <property type="match status" value="1"/>
</dbReference>
<dbReference type="GeneID" id="56588730"/>
<dbReference type="PATRIC" id="fig|123899.6.peg.4052"/>
<protein>
    <submittedName>
        <fullName evidence="2">Uncharacterized Fe-S protein</fullName>
    </submittedName>
</protein>
<feature type="domain" description="MOSC" evidence="1">
    <location>
        <begin position="140"/>
        <end position="288"/>
    </location>
</feature>
<dbReference type="GO" id="GO:0003824">
    <property type="term" value="F:catalytic activity"/>
    <property type="evidence" value="ECO:0007669"/>
    <property type="project" value="InterPro"/>
</dbReference>
<gene>
    <name evidence="2" type="primary">ycbX</name>
    <name evidence="2" type="ORF">SAMEA3906487_04055</name>
</gene>
<dbReference type="InterPro" id="IPR005303">
    <property type="entry name" value="MOCOS_middle"/>
</dbReference>
<keyword evidence="3" id="KW-1185">Reference proteome</keyword>
<dbReference type="PANTHER" id="PTHR14237:SF19">
    <property type="entry name" value="MITOCHONDRIAL AMIDOXIME REDUCING COMPONENT 1"/>
    <property type="match status" value="1"/>
</dbReference>
<dbReference type="RefSeq" id="WP_033534464.1">
    <property type="nucleotide sequence ID" value="NZ_CP016340.1"/>
</dbReference>
<evidence type="ECO:0000313" key="2">
    <source>
        <dbReference type="EMBL" id="SAI74125.1"/>
    </source>
</evidence>
<proteinExistence type="predicted"/>
<dbReference type="GO" id="GO:0030170">
    <property type="term" value="F:pyridoxal phosphate binding"/>
    <property type="evidence" value="ECO:0007669"/>
    <property type="project" value="InterPro"/>
</dbReference>
<dbReference type="InterPro" id="IPR011037">
    <property type="entry name" value="Pyrv_Knase-like_insert_dom_sf"/>
</dbReference>
<dbReference type="STRING" id="123899.SAMEA3906487_04055"/>
<dbReference type="GO" id="GO:0030151">
    <property type="term" value="F:molybdenum ion binding"/>
    <property type="evidence" value="ECO:0007669"/>
    <property type="project" value="InterPro"/>
</dbReference>
<dbReference type="EMBL" id="LT546645">
    <property type="protein sequence ID" value="SAI74125.1"/>
    <property type="molecule type" value="Genomic_DNA"/>
</dbReference>
<dbReference type="KEGG" id="btrm:SAMEA390648704055"/>
<dbReference type="Proteomes" id="UP000076825">
    <property type="component" value="Chromosome 1"/>
</dbReference>
<dbReference type="OrthoDB" id="581532at2"/>
<reference evidence="2 3" key="1">
    <citation type="submission" date="2016-04" db="EMBL/GenBank/DDBJ databases">
        <authorList>
            <consortium name="Pathogen Informatics"/>
        </authorList>
    </citation>
    <scope>NUCLEOTIDE SEQUENCE [LARGE SCALE GENOMIC DNA]</scope>
    <source>
        <strain evidence="2 3">H044680328</strain>
    </source>
</reference>
<dbReference type="SUPFAM" id="SSF50800">
    <property type="entry name" value="PK beta-barrel domain-like"/>
    <property type="match status" value="1"/>
</dbReference>
<dbReference type="PANTHER" id="PTHR14237">
    <property type="entry name" value="MOLYBDOPTERIN COFACTOR SULFURASE MOSC"/>
    <property type="match status" value="1"/>
</dbReference>
<dbReference type="eggNOG" id="COG3217">
    <property type="taxonomic scope" value="Bacteria"/>
</dbReference>
<sequence length="291" mass="32242">MPLTVRSLHIYPIKSCHGIDLPAARLGRAGLAHDRRWMILGQSGQFMTQRQWPRMALIRPSLTADVLRLSAPDMPDLDIALDGSQLATRAEPVVVWRDTVQARAESDEAAQWLSRFLGQPCRLVKVDAQARRAAKPQRVQDWCERHPDAAGAFAGDHHFGFADGFPLLVINQASLDDLNARLAAKGVAPVPVNRFRPNIVLEGDDWQAFEEDVTALVDFGAWRIALVKPCTRCSIPDIDQETAQQYQEPGLTLAAYRTLEEGVVFGQNGIIDAQDEVMLRVGDSAQAELDF</sequence>
<dbReference type="Pfam" id="PF03476">
    <property type="entry name" value="MOSC_N"/>
    <property type="match status" value="1"/>
</dbReference>
<evidence type="ECO:0000313" key="3">
    <source>
        <dbReference type="Proteomes" id="UP000076825"/>
    </source>
</evidence>
<evidence type="ECO:0000259" key="1">
    <source>
        <dbReference type="PROSITE" id="PS51340"/>
    </source>
</evidence>
<accession>A0A157SUU1</accession>
<name>A0A157SUU1_9BORD</name>